<dbReference type="RefSeq" id="WP_147031814.1">
    <property type="nucleotide sequence ID" value="NZ_CP042436.1"/>
</dbReference>
<dbReference type="EMBL" id="CP042436">
    <property type="protein sequence ID" value="QEC63238.1"/>
    <property type="molecule type" value="Genomic_DNA"/>
</dbReference>
<dbReference type="Proteomes" id="UP000321479">
    <property type="component" value="Chromosome"/>
</dbReference>
<name>A0A5B8UWF1_9SPHI</name>
<protein>
    <submittedName>
        <fullName evidence="1">Uncharacterized protein</fullName>
    </submittedName>
</protein>
<dbReference type="AlphaFoldDB" id="A0A5B8UWF1"/>
<accession>A0A5B8UWF1</accession>
<reference evidence="1 2" key="1">
    <citation type="journal article" date="2017" name="Curr. Microbiol.">
        <title>Mucilaginibacter ginsenosidivorans sp. nov., Isolated from Soil of Ginseng Field.</title>
        <authorList>
            <person name="Kim M.M."/>
            <person name="Siddiqi M.Z."/>
            <person name="Im W.T."/>
        </authorList>
    </citation>
    <scope>NUCLEOTIDE SEQUENCE [LARGE SCALE GENOMIC DNA]</scope>
    <source>
        <strain evidence="1 2">Gsoil 3017</strain>
    </source>
</reference>
<dbReference type="KEGG" id="mgin:FRZ54_11825"/>
<sequence length="172" mass="19157">MKLAFLFGSNVFIIPNNIISYVDNDQTNIFLKIRSIFKKNTEQSSLSIDTDLKDTEGRGLTIHDNEIVSSFGYKVSKTHNRILAKGLKNDTVFDIQQLDNESATKLDRNILAELQAHSPDAVLRISGDFMMGKMHVAVDNERLSIGRDSYYASEARAGLNELTFTPSGLVVA</sequence>
<keyword evidence="2" id="KW-1185">Reference proteome</keyword>
<evidence type="ECO:0000313" key="2">
    <source>
        <dbReference type="Proteomes" id="UP000321479"/>
    </source>
</evidence>
<proteinExistence type="predicted"/>
<gene>
    <name evidence="1" type="ORF">FRZ54_11825</name>
</gene>
<evidence type="ECO:0000313" key="1">
    <source>
        <dbReference type="EMBL" id="QEC63238.1"/>
    </source>
</evidence>
<dbReference type="OrthoDB" id="796573at2"/>
<organism evidence="1 2">
    <name type="scientific">Mucilaginibacter ginsenosidivorans</name>
    <dbReference type="NCBI Taxonomy" id="398053"/>
    <lineage>
        <taxon>Bacteria</taxon>
        <taxon>Pseudomonadati</taxon>
        <taxon>Bacteroidota</taxon>
        <taxon>Sphingobacteriia</taxon>
        <taxon>Sphingobacteriales</taxon>
        <taxon>Sphingobacteriaceae</taxon>
        <taxon>Mucilaginibacter</taxon>
    </lineage>
</organism>